<sequence>MWVSVKLGSGPQAMAINFDSETQKAVKRSESHRLKRLQIVLRAKRRKCVAIFFVILTVSIQTAHLIEHCANYGWTIRTATLVDVRDFCQLHLSLFVGILFGVLAIIGLMTERSCLLLPFLICSILISILYIWACMVFIDLKYDDRQRAIDAWILLSKTVANTVAVVCLFMCFIRMRRFC</sequence>
<feature type="transmembrane region" description="Helical" evidence="1">
    <location>
        <begin position="115"/>
        <end position="140"/>
    </location>
</feature>
<keyword evidence="1" id="KW-1133">Transmembrane helix</keyword>
<evidence type="ECO:0000313" key="2">
    <source>
        <dbReference type="Proteomes" id="UP000095287"/>
    </source>
</evidence>
<name>A0A1I7Z3M9_9BILA</name>
<proteinExistence type="predicted"/>
<organism evidence="2 3">
    <name type="scientific">Steinernema glaseri</name>
    <dbReference type="NCBI Taxonomy" id="37863"/>
    <lineage>
        <taxon>Eukaryota</taxon>
        <taxon>Metazoa</taxon>
        <taxon>Ecdysozoa</taxon>
        <taxon>Nematoda</taxon>
        <taxon>Chromadorea</taxon>
        <taxon>Rhabditida</taxon>
        <taxon>Tylenchina</taxon>
        <taxon>Panagrolaimomorpha</taxon>
        <taxon>Strongyloidoidea</taxon>
        <taxon>Steinernematidae</taxon>
        <taxon>Steinernema</taxon>
    </lineage>
</organism>
<keyword evidence="1" id="KW-0812">Transmembrane</keyword>
<evidence type="ECO:0000256" key="1">
    <source>
        <dbReference type="SAM" id="Phobius"/>
    </source>
</evidence>
<feature type="transmembrane region" description="Helical" evidence="1">
    <location>
        <begin position="152"/>
        <end position="173"/>
    </location>
</feature>
<feature type="transmembrane region" description="Helical" evidence="1">
    <location>
        <begin position="48"/>
        <end position="66"/>
    </location>
</feature>
<keyword evidence="1" id="KW-0472">Membrane</keyword>
<dbReference type="AlphaFoldDB" id="A0A1I7Z3M9"/>
<protein>
    <submittedName>
        <fullName evidence="3">MARVEL domain-containing protein</fullName>
    </submittedName>
</protein>
<accession>A0A1I7Z3M9</accession>
<keyword evidence="2" id="KW-1185">Reference proteome</keyword>
<reference evidence="3" key="1">
    <citation type="submission" date="2016-11" db="UniProtKB">
        <authorList>
            <consortium name="WormBaseParasite"/>
        </authorList>
    </citation>
    <scope>IDENTIFICATION</scope>
</reference>
<dbReference type="WBParaSite" id="L893_g22288.t1">
    <property type="protein sequence ID" value="L893_g22288.t1"/>
    <property type="gene ID" value="L893_g22288"/>
</dbReference>
<dbReference type="Proteomes" id="UP000095287">
    <property type="component" value="Unplaced"/>
</dbReference>
<evidence type="ECO:0000313" key="3">
    <source>
        <dbReference type="WBParaSite" id="L893_g22288.t1"/>
    </source>
</evidence>
<feature type="transmembrane region" description="Helical" evidence="1">
    <location>
        <begin position="90"/>
        <end position="108"/>
    </location>
</feature>